<evidence type="ECO:0000313" key="1">
    <source>
        <dbReference type="EMBL" id="CAG6602446.1"/>
    </source>
</evidence>
<sequence>MHIRDTYQTSHTHTYAHTIVQNKQPLEFPSPSIRLQSSAKFGGPHFSSLEKLEKISNLLPLCIFSLRDGSFKTEKRATLGRTSLYSVCIQIHYTDIHLSKKGDKKDSDRNNFSFA</sequence>
<proteinExistence type="predicted"/>
<reference evidence="1" key="1">
    <citation type="submission" date="2021-05" db="EMBL/GenBank/DDBJ databases">
        <authorList>
            <person name="Alioto T."/>
            <person name="Alioto T."/>
            <person name="Gomez Garrido J."/>
        </authorList>
    </citation>
    <scope>NUCLEOTIDE SEQUENCE</scope>
</reference>
<dbReference type="EMBL" id="HBUE01242566">
    <property type="protein sequence ID" value="CAG6550161.1"/>
    <property type="molecule type" value="Transcribed_RNA"/>
</dbReference>
<protein>
    <submittedName>
        <fullName evidence="1">(northern house mosquito) hypothetical protein</fullName>
    </submittedName>
</protein>
<accession>A0A8D8LBX2</accession>
<name>A0A8D8LBX2_CULPI</name>
<dbReference type="EMBL" id="HBUE01349630">
    <property type="protein sequence ID" value="CAG6602446.1"/>
    <property type="molecule type" value="Transcribed_RNA"/>
</dbReference>
<dbReference type="AlphaFoldDB" id="A0A8D8LBX2"/>
<organism evidence="1">
    <name type="scientific">Culex pipiens</name>
    <name type="common">House mosquito</name>
    <dbReference type="NCBI Taxonomy" id="7175"/>
    <lineage>
        <taxon>Eukaryota</taxon>
        <taxon>Metazoa</taxon>
        <taxon>Ecdysozoa</taxon>
        <taxon>Arthropoda</taxon>
        <taxon>Hexapoda</taxon>
        <taxon>Insecta</taxon>
        <taxon>Pterygota</taxon>
        <taxon>Neoptera</taxon>
        <taxon>Endopterygota</taxon>
        <taxon>Diptera</taxon>
        <taxon>Nematocera</taxon>
        <taxon>Culicoidea</taxon>
        <taxon>Culicidae</taxon>
        <taxon>Culicinae</taxon>
        <taxon>Culicini</taxon>
        <taxon>Culex</taxon>
        <taxon>Culex</taxon>
    </lineage>
</organism>